<dbReference type="EMBL" id="JH792955">
    <property type="protein sequence ID" value="ELQ40387.1"/>
    <property type="molecule type" value="Genomic_DNA"/>
</dbReference>
<proteinExistence type="predicted"/>
<feature type="region of interest" description="Disordered" evidence="1">
    <location>
        <begin position="118"/>
        <end position="137"/>
    </location>
</feature>
<accession>A0AA97PMT9</accession>
<dbReference type="InterPro" id="IPR004843">
    <property type="entry name" value="Calcineurin-like_PHP"/>
</dbReference>
<name>A0AA97PMT9_PYRO3</name>
<dbReference type="SUPFAM" id="SSF56300">
    <property type="entry name" value="Metallo-dependent phosphatases"/>
    <property type="match status" value="1"/>
</dbReference>
<dbReference type="PANTHER" id="PTHR37844">
    <property type="entry name" value="SER/THR PROTEIN PHOSPHATASE SUPERFAMILY (AFU_ORTHOLOGUE AFUA_1G14840)"/>
    <property type="match status" value="1"/>
</dbReference>
<feature type="domain" description="Calcineurin-like phosphoesterase" evidence="2">
    <location>
        <begin position="354"/>
        <end position="597"/>
    </location>
</feature>
<evidence type="ECO:0000313" key="3">
    <source>
        <dbReference type="EMBL" id="ELQ40387.1"/>
    </source>
</evidence>
<sequence length="645" mass="71608">MPVFRKTFSRFSSLFTSRAAEPKADSSSPAETDFDCTAGPSSNTRYRVCQTLSAHGVANAVWFEEVLKAYSRKTCTGNLLLLVSEPTKAADVLTQGGSLQKKENNAVQNRGLLSRGGITIEPKTQSSSNNGDSEEGGCQTSDCVVLLDAAVWDYDLSTATIQPDLCPAPLPTLEDFLGSLMRYWLRLSEEDLDSDPLWSHKLSSLIHNAYCIGGSYEALIKSDEFTKRLPPEVLELHFDLTGGYPGQSDIDSFRKHEYHSMRSEQIQKGTFTPRPYPTGNVPLSLAEYPELTGVYTVLERAKKPSNVKKPSKKAKRLTLFPQMSKTTENNRLAPLSEEASIAPQTSEAVQLQIMSDLHLETPKMLPMYGDFTIPSRCPHLALLGDIGSVWDERLFTFLRAQLLQFETVFFVMGNHEPYPATDSQYDGSATWEKALSIMQEFEETHNANMETSKQAALDSESRKAGRFVLLNRRRFDLSPTITILGATLFSRIADDQRSTTSLFLSDFSNISNWTVDDHNAAHAGDLAWLNREVAAAEQEGRSAVVLTHHSPTMLPEANDPDHLEDDRGVQSAFATDLSAEVCWTSPCVRVWVFGHTHFNCDFVLRGDVGEDGLRGKGKRVVANQRGYGRDDAYSFDPEKVVTIEG</sequence>
<gene>
    <name evidence="3" type="ORF">OOU_Y34scaffold00445g9</name>
</gene>
<dbReference type="AlphaFoldDB" id="A0AA97PMT9"/>
<dbReference type="Proteomes" id="UP000011086">
    <property type="component" value="Unassembled WGS sequence"/>
</dbReference>
<evidence type="ECO:0000259" key="2">
    <source>
        <dbReference type="Pfam" id="PF00149"/>
    </source>
</evidence>
<protein>
    <submittedName>
        <fullName evidence="3">Ser/Thr protein phosphatase superfamily</fullName>
    </submittedName>
</protein>
<dbReference type="InterPro" id="IPR029052">
    <property type="entry name" value="Metallo-depent_PP-like"/>
</dbReference>
<dbReference type="Pfam" id="PF00149">
    <property type="entry name" value="Metallophos"/>
    <property type="match status" value="1"/>
</dbReference>
<reference evidence="3" key="1">
    <citation type="journal article" date="2012" name="PLoS Genet.">
        <title>Comparative analysis of the genomes of two field isolates of the rice blast fungus Magnaporthe oryzae.</title>
        <authorList>
            <person name="Xue M."/>
            <person name="Yang J."/>
            <person name="Li Z."/>
            <person name="Hu S."/>
            <person name="Yao N."/>
            <person name="Dean R.A."/>
            <person name="Zhao W."/>
            <person name="Shen M."/>
            <person name="Zhang H."/>
            <person name="Li C."/>
            <person name="Liu L."/>
            <person name="Cao L."/>
            <person name="Xu X."/>
            <person name="Xing Y."/>
            <person name="Hsiang T."/>
            <person name="Zhang Z."/>
            <person name="Xu J.R."/>
            <person name="Peng Y.L."/>
        </authorList>
    </citation>
    <scope>NUCLEOTIDE SEQUENCE</scope>
    <source>
        <strain evidence="3">Y34</strain>
    </source>
</reference>
<dbReference type="PANTHER" id="PTHR37844:SF2">
    <property type="entry name" value="SER_THR PROTEIN PHOSPHATASE SUPERFAMILY (AFU_ORTHOLOGUE AFUA_1G14840)"/>
    <property type="match status" value="1"/>
</dbReference>
<dbReference type="GO" id="GO:0016787">
    <property type="term" value="F:hydrolase activity"/>
    <property type="evidence" value="ECO:0007669"/>
    <property type="project" value="InterPro"/>
</dbReference>
<dbReference type="Gene3D" id="3.60.21.10">
    <property type="match status" value="1"/>
</dbReference>
<organism evidence="3">
    <name type="scientific">Pyricularia oryzae (strain Y34)</name>
    <name type="common">Rice blast fungus</name>
    <name type="synonym">Magnaporthe oryzae</name>
    <dbReference type="NCBI Taxonomy" id="1143189"/>
    <lineage>
        <taxon>Eukaryota</taxon>
        <taxon>Fungi</taxon>
        <taxon>Dikarya</taxon>
        <taxon>Ascomycota</taxon>
        <taxon>Pezizomycotina</taxon>
        <taxon>Sordariomycetes</taxon>
        <taxon>Sordariomycetidae</taxon>
        <taxon>Magnaporthales</taxon>
        <taxon>Pyriculariaceae</taxon>
        <taxon>Pyricularia</taxon>
    </lineage>
</organism>
<evidence type="ECO:0000256" key="1">
    <source>
        <dbReference type="SAM" id="MobiDB-lite"/>
    </source>
</evidence>